<feature type="transmembrane region" description="Helical" evidence="2">
    <location>
        <begin position="282"/>
        <end position="308"/>
    </location>
</feature>
<dbReference type="EMBL" id="AZHB01000023">
    <property type="protein sequence ID" value="OAA56020.1"/>
    <property type="molecule type" value="Genomic_DNA"/>
</dbReference>
<organism evidence="3 4">
    <name type="scientific">Cordyceps fumosorosea (strain ARSEF 2679)</name>
    <name type="common">Isaria fumosorosea</name>
    <dbReference type="NCBI Taxonomy" id="1081104"/>
    <lineage>
        <taxon>Eukaryota</taxon>
        <taxon>Fungi</taxon>
        <taxon>Dikarya</taxon>
        <taxon>Ascomycota</taxon>
        <taxon>Pezizomycotina</taxon>
        <taxon>Sordariomycetes</taxon>
        <taxon>Hypocreomycetidae</taxon>
        <taxon>Hypocreales</taxon>
        <taxon>Cordycipitaceae</taxon>
        <taxon>Cordyceps</taxon>
    </lineage>
</organism>
<dbReference type="STRING" id="1081104.A0A162MH89"/>
<keyword evidence="4" id="KW-1185">Reference proteome</keyword>
<dbReference type="PANTHER" id="PTHR42024">
    <property type="entry name" value="AMINO ACID PERMEASE_ SLC12A DOMAIN-CONTAINING PROTEIN"/>
    <property type="match status" value="1"/>
</dbReference>
<keyword evidence="2" id="KW-1133">Transmembrane helix</keyword>
<dbReference type="AlphaFoldDB" id="A0A162MH89"/>
<name>A0A162MH89_CORFA</name>
<proteinExistence type="predicted"/>
<gene>
    <name evidence="3" type="ORF">ISF_07618</name>
</gene>
<feature type="region of interest" description="Disordered" evidence="1">
    <location>
        <begin position="1"/>
        <end position="130"/>
    </location>
</feature>
<accession>A0A162MH89</accession>
<sequence>MPEIRRGSSVHASSTPTSPVDAPSSHLPPVPTPPSHPIAQSQSNDETTTKTHDAAATDLRATSSIDRTSDRPPRRSITLSAVKKPLRHSTDVHRAAAASSSLLAGQVAKTRSPPAADAQPPRRSLSYAQRESAAAYYDSRAATRAEWRRRGKTLEEYYDDNPGLLPQLPFTWHHGWRRWRLFIFAFLVFVDACAIPIALYYGMWYAGNVEGYIIFAVVTTIWGGPTYLEFAVRTLRLIKRERFYRPLGTDSRWCFDLVTYASVVTITAVTALFVVGSVPHIVWLRVLCMPAPAILYCIGGVMILILLYHQMGWKAPFRLSSTPKGGKVLPPAYYFIEDVVAVNAGGGRPFREALAARYKASPRFRRMLYIQSIFWSIPAIILAIPLTVIAVIHSVPATVAYGICWAVPFIWMVIWGVISVFWCKADMVRERLEWQAGKVEGTTTPMPHISPSSTPPPSKPLQSDTATNGTEEA</sequence>
<dbReference type="Proteomes" id="UP000076744">
    <property type="component" value="Unassembled WGS sequence"/>
</dbReference>
<feature type="transmembrane region" description="Helical" evidence="2">
    <location>
        <begin position="253"/>
        <end position="276"/>
    </location>
</feature>
<feature type="compositionally biased region" description="Pro residues" evidence="1">
    <location>
        <begin position="26"/>
        <end position="36"/>
    </location>
</feature>
<evidence type="ECO:0000256" key="2">
    <source>
        <dbReference type="SAM" id="Phobius"/>
    </source>
</evidence>
<dbReference type="OrthoDB" id="4838853at2759"/>
<keyword evidence="2" id="KW-0812">Transmembrane</keyword>
<feature type="transmembrane region" description="Helical" evidence="2">
    <location>
        <begin position="367"/>
        <end position="393"/>
    </location>
</feature>
<protein>
    <submittedName>
        <fullName evidence="3">Uncharacterized protein</fullName>
    </submittedName>
</protein>
<evidence type="ECO:0000313" key="4">
    <source>
        <dbReference type="Proteomes" id="UP000076744"/>
    </source>
</evidence>
<reference evidence="3 4" key="1">
    <citation type="journal article" date="2016" name="Genome Biol. Evol.">
        <title>Divergent and convergent evolution of fungal pathogenicity.</title>
        <authorList>
            <person name="Shang Y."/>
            <person name="Xiao G."/>
            <person name="Zheng P."/>
            <person name="Cen K."/>
            <person name="Zhan S."/>
            <person name="Wang C."/>
        </authorList>
    </citation>
    <scope>NUCLEOTIDE SEQUENCE [LARGE SCALE GENOMIC DNA]</scope>
    <source>
        <strain evidence="3 4">ARSEF 2679</strain>
    </source>
</reference>
<comment type="caution">
    <text evidence="3">The sequence shown here is derived from an EMBL/GenBank/DDBJ whole genome shotgun (WGS) entry which is preliminary data.</text>
</comment>
<dbReference type="GeneID" id="30023910"/>
<keyword evidence="2" id="KW-0472">Membrane</keyword>
<dbReference type="PANTHER" id="PTHR42024:SF1">
    <property type="entry name" value="AMINO ACID PERMEASE_ SLC12A DOMAIN-CONTAINING PROTEIN"/>
    <property type="match status" value="1"/>
</dbReference>
<feature type="transmembrane region" description="Helical" evidence="2">
    <location>
        <begin position="212"/>
        <end position="232"/>
    </location>
</feature>
<feature type="transmembrane region" description="Helical" evidence="2">
    <location>
        <begin position="181"/>
        <end position="206"/>
    </location>
</feature>
<feature type="compositionally biased region" description="Polar residues" evidence="1">
    <location>
        <begin position="461"/>
        <end position="473"/>
    </location>
</feature>
<feature type="transmembrane region" description="Helical" evidence="2">
    <location>
        <begin position="399"/>
        <end position="423"/>
    </location>
</feature>
<evidence type="ECO:0000256" key="1">
    <source>
        <dbReference type="SAM" id="MobiDB-lite"/>
    </source>
</evidence>
<feature type="region of interest" description="Disordered" evidence="1">
    <location>
        <begin position="441"/>
        <end position="473"/>
    </location>
</feature>
<evidence type="ECO:0000313" key="3">
    <source>
        <dbReference type="EMBL" id="OAA56020.1"/>
    </source>
</evidence>
<feature type="compositionally biased region" description="Low complexity" evidence="1">
    <location>
        <begin position="95"/>
        <end position="104"/>
    </location>
</feature>
<feature type="compositionally biased region" description="Low complexity" evidence="1">
    <location>
        <begin position="442"/>
        <end position="452"/>
    </location>
</feature>
<dbReference type="RefSeq" id="XP_018701531.1">
    <property type="nucleotide sequence ID" value="XM_018851221.1"/>
</dbReference>